<dbReference type="InterPro" id="IPR003362">
    <property type="entry name" value="Bact_transf"/>
</dbReference>
<evidence type="ECO:0000256" key="8">
    <source>
        <dbReference type="ARBA" id="ARBA00023136"/>
    </source>
</evidence>
<comment type="subcellular location">
    <subcellularLocation>
        <location evidence="2">Cell membrane</location>
    </subcellularLocation>
    <subcellularLocation>
        <location evidence="1">Membrane</location>
        <topology evidence="1">Multi-pass membrane protein</topology>
    </subcellularLocation>
</comment>
<proteinExistence type="inferred from homology"/>
<feature type="transmembrane region" description="Helical" evidence="9">
    <location>
        <begin position="38"/>
        <end position="56"/>
    </location>
</feature>
<evidence type="ECO:0000256" key="1">
    <source>
        <dbReference type="ARBA" id="ARBA00004141"/>
    </source>
</evidence>
<keyword evidence="7 9" id="KW-1133">Transmembrane helix</keyword>
<evidence type="ECO:0000256" key="4">
    <source>
        <dbReference type="ARBA" id="ARBA00022475"/>
    </source>
</evidence>
<evidence type="ECO:0000256" key="3">
    <source>
        <dbReference type="ARBA" id="ARBA00006464"/>
    </source>
</evidence>
<dbReference type="PANTHER" id="PTHR30576:SF4">
    <property type="entry name" value="UNDECAPRENYL-PHOSPHATE GALACTOSE PHOSPHOTRANSFERASE"/>
    <property type="match status" value="1"/>
</dbReference>
<evidence type="ECO:0000256" key="7">
    <source>
        <dbReference type="ARBA" id="ARBA00022989"/>
    </source>
</evidence>
<comment type="similarity">
    <text evidence="3">Belongs to the bacterial sugar transferase family.</text>
</comment>
<dbReference type="Pfam" id="PF13727">
    <property type="entry name" value="CoA_binding_3"/>
    <property type="match status" value="1"/>
</dbReference>
<evidence type="ECO:0000256" key="2">
    <source>
        <dbReference type="ARBA" id="ARBA00004236"/>
    </source>
</evidence>
<dbReference type="RefSeq" id="WP_149544272.1">
    <property type="nucleotide sequence ID" value="NZ_VTPS01000002.1"/>
</dbReference>
<feature type="transmembrane region" description="Helical" evidence="9">
    <location>
        <begin position="267"/>
        <end position="288"/>
    </location>
</feature>
<gene>
    <name evidence="11" type="ORF">FWJ32_01765</name>
</gene>
<dbReference type="Gene3D" id="3.40.50.720">
    <property type="entry name" value="NAD(P)-binding Rossmann-like Domain"/>
    <property type="match status" value="1"/>
</dbReference>
<dbReference type="NCBIfam" id="TIGR03025">
    <property type="entry name" value="EPS_sugtrans"/>
    <property type="match status" value="1"/>
</dbReference>
<dbReference type="Pfam" id="PF02397">
    <property type="entry name" value="Bac_transf"/>
    <property type="match status" value="1"/>
</dbReference>
<dbReference type="GO" id="GO:0005886">
    <property type="term" value="C:plasma membrane"/>
    <property type="evidence" value="ECO:0007669"/>
    <property type="project" value="UniProtKB-SubCell"/>
</dbReference>
<dbReference type="EMBL" id="VTPS01000002">
    <property type="protein sequence ID" value="TZE83076.1"/>
    <property type="molecule type" value="Genomic_DNA"/>
</dbReference>
<dbReference type="PANTHER" id="PTHR30576">
    <property type="entry name" value="COLANIC BIOSYNTHESIS UDP-GLUCOSE LIPID CARRIER TRANSFERASE"/>
    <property type="match status" value="1"/>
</dbReference>
<dbReference type="InterPro" id="IPR017475">
    <property type="entry name" value="EPS_sugar_tfrase"/>
</dbReference>
<evidence type="ECO:0000259" key="10">
    <source>
        <dbReference type="Pfam" id="PF02397"/>
    </source>
</evidence>
<feature type="domain" description="Bacterial sugar transferase" evidence="10">
    <location>
        <begin position="262"/>
        <end position="454"/>
    </location>
</feature>
<evidence type="ECO:0000313" key="11">
    <source>
        <dbReference type="EMBL" id="TZE83076.1"/>
    </source>
</evidence>
<comment type="caution">
    <text evidence="11">The sequence shown here is derived from an EMBL/GenBank/DDBJ whole genome shotgun (WGS) entry which is preliminary data.</text>
</comment>
<reference evidence="11 12" key="1">
    <citation type="submission" date="2019-08" db="EMBL/GenBank/DDBJ databases">
        <title>Calorimonas adulescens gen. nov., sp. nov., an anaerobic thermophilic bacterium from Sakhalin hot spring.</title>
        <authorList>
            <person name="Khomyakova M.A."/>
            <person name="Merkel A.Y."/>
            <person name="Novikov A."/>
            <person name="Bonch-Osmolovskaya E.A."/>
            <person name="Slobodkin A.I."/>
        </authorList>
    </citation>
    <scope>NUCLEOTIDE SEQUENCE [LARGE SCALE GENOMIC DNA]</scope>
    <source>
        <strain evidence="11 12">A05MB</strain>
    </source>
</reference>
<feature type="transmembrane region" description="Helical" evidence="9">
    <location>
        <begin position="7"/>
        <end position="26"/>
    </location>
</feature>
<keyword evidence="5 11" id="KW-0808">Transferase</keyword>
<dbReference type="AlphaFoldDB" id="A0A5D8QGU8"/>
<feature type="transmembrane region" description="Helical" evidence="9">
    <location>
        <begin position="68"/>
        <end position="90"/>
    </location>
</feature>
<keyword evidence="4" id="KW-1003">Cell membrane</keyword>
<keyword evidence="6 9" id="KW-0812">Transmembrane</keyword>
<dbReference type="GO" id="GO:0016780">
    <property type="term" value="F:phosphotransferase activity, for other substituted phosphate groups"/>
    <property type="evidence" value="ECO:0007669"/>
    <property type="project" value="TreeGrafter"/>
</dbReference>
<dbReference type="Proteomes" id="UP000322976">
    <property type="component" value="Unassembled WGS sequence"/>
</dbReference>
<evidence type="ECO:0000256" key="6">
    <source>
        <dbReference type="ARBA" id="ARBA00022692"/>
    </source>
</evidence>
<name>A0A5D8QGU8_9THEO</name>
<evidence type="ECO:0000256" key="9">
    <source>
        <dbReference type="SAM" id="Phobius"/>
    </source>
</evidence>
<evidence type="ECO:0000313" key="12">
    <source>
        <dbReference type="Proteomes" id="UP000322976"/>
    </source>
</evidence>
<accession>A0A5D8QGU8</accession>
<feature type="transmembrane region" description="Helical" evidence="9">
    <location>
        <begin position="102"/>
        <end position="123"/>
    </location>
</feature>
<evidence type="ECO:0000256" key="5">
    <source>
        <dbReference type="ARBA" id="ARBA00022679"/>
    </source>
</evidence>
<keyword evidence="8 9" id="KW-0472">Membrane</keyword>
<protein>
    <submittedName>
        <fullName evidence="11">Sugar transferase</fullName>
    </submittedName>
</protein>
<organism evidence="11 12">
    <name type="scientific">Calorimonas adulescens</name>
    <dbReference type="NCBI Taxonomy" id="2606906"/>
    <lineage>
        <taxon>Bacteria</taxon>
        <taxon>Bacillati</taxon>
        <taxon>Bacillota</taxon>
        <taxon>Clostridia</taxon>
        <taxon>Thermoanaerobacterales</taxon>
        <taxon>Thermoanaerobacteraceae</taxon>
        <taxon>Calorimonas</taxon>
    </lineage>
</organism>
<keyword evidence="12" id="KW-1185">Reference proteome</keyword>
<sequence>MSISFISLLFDIISIILSFILSLYLRFDLRLNLIDREWYIATLVIILTLDILILYFKGMYDNKLMSFFNKCGIILDGIVYSTFVYIMFSYLIKNTYFSRLTLFYFVVFSIVFQMLDKVIVSYIQTSRYKTGKDLSNVLMVGKPDEKILGILHRLSDNKEVGINIIGYISNESGAVNGYDKIGDMLDAESIIKKHNIKAVFIASKVDDINEIINICLNKYIKVYMINDGFDILNLPSEIEIIDDIALTKVKDIYISGAEGKLKRIMDIVLSLIAIVILSPLFLIIAIIIKLDSPGPVFFTQNRIGLNGTTFKAYKFRSMVLNAEEILMEWLEKNPAIRDEYLKNHKLKDDPRITRVGKFLRKTSLDELPQIFNVLKGEMSLVGPRPYLEREIPDCGSYIKYLWRVPPGITGLWQISGRSDVDFEGRLKMDMQYIMNWSIWLDINILFKTIPAVLKKDGAY</sequence>